<dbReference type="AlphaFoldDB" id="A0A1T5LWB6"/>
<feature type="region of interest" description="Disordered" evidence="1">
    <location>
        <begin position="99"/>
        <end position="120"/>
    </location>
</feature>
<dbReference type="SUPFAM" id="SSF46785">
    <property type="entry name" value="Winged helix' DNA-binding domain"/>
    <property type="match status" value="1"/>
</dbReference>
<keyword evidence="3" id="KW-1185">Reference proteome</keyword>
<dbReference type="EMBL" id="FUZT01000008">
    <property type="protein sequence ID" value="SKC79868.1"/>
    <property type="molecule type" value="Genomic_DNA"/>
</dbReference>
<dbReference type="InterPro" id="IPR036390">
    <property type="entry name" value="WH_DNA-bd_sf"/>
</dbReference>
<dbReference type="Gene3D" id="1.10.10.10">
    <property type="entry name" value="Winged helix-like DNA-binding domain superfamily/Winged helix DNA-binding domain"/>
    <property type="match status" value="1"/>
</dbReference>
<dbReference type="STRING" id="36842.SAMN02194393_03374"/>
<gene>
    <name evidence="2" type="ORF">SAMN02194393_03374</name>
</gene>
<dbReference type="Pfam" id="PF13730">
    <property type="entry name" value="HTH_36"/>
    <property type="match status" value="1"/>
</dbReference>
<evidence type="ECO:0000256" key="1">
    <source>
        <dbReference type="SAM" id="MobiDB-lite"/>
    </source>
</evidence>
<dbReference type="InterPro" id="IPR036388">
    <property type="entry name" value="WH-like_DNA-bd_sf"/>
</dbReference>
<organism evidence="2 3">
    <name type="scientific">Maledivibacter halophilus</name>
    <dbReference type="NCBI Taxonomy" id="36842"/>
    <lineage>
        <taxon>Bacteria</taxon>
        <taxon>Bacillati</taxon>
        <taxon>Bacillota</taxon>
        <taxon>Clostridia</taxon>
        <taxon>Peptostreptococcales</taxon>
        <taxon>Caminicellaceae</taxon>
        <taxon>Maledivibacter</taxon>
    </lineage>
</organism>
<evidence type="ECO:0000313" key="3">
    <source>
        <dbReference type="Proteomes" id="UP000190285"/>
    </source>
</evidence>
<reference evidence="2 3" key="1">
    <citation type="submission" date="2017-02" db="EMBL/GenBank/DDBJ databases">
        <authorList>
            <person name="Peterson S.W."/>
        </authorList>
    </citation>
    <scope>NUCLEOTIDE SEQUENCE [LARGE SCALE GENOMIC DNA]</scope>
    <source>
        <strain evidence="2 3">M1</strain>
    </source>
</reference>
<proteinExistence type="predicted"/>
<sequence>MKEKTITKVDILNTVYSSNLPSRAVTVIFYLINRCNREMTCFPAVKTISKDCSISIRTVRRALKDLVKVGLVKKESRWRENGGQSSNLYTLQILKNKKSSRSKNTEEKDQAVDKEPKTKSQEAIKNIDFSYYVKENPEKDIDNKDKLKIDKETNRIKDNNSVNELETVKEYTSKDLKNQNKTSKAYISKQSSIFHIKSLNLLNKVKNNIKACLQRLKLHMDKGLENIMAEGG</sequence>
<name>A0A1T5LWB6_9FIRM</name>
<evidence type="ECO:0000313" key="2">
    <source>
        <dbReference type="EMBL" id="SKC79868.1"/>
    </source>
</evidence>
<protein>
    <submittedName>
        <fullName evidence="2">Helix-turn-helix domain-containing protein</fullName>
    </submittedName>
</protein>
<dbReference type="RefSeq" id="WP_079493194.1">
    <property type="nucleotide sequence ID" value="NZ_FUZT01000008.1"/>
</dbReference>
<dbReference type="OrthoDB" id="9799748at2"/>
<accession>A0A1T5LWB6</accession>
<feature type="compositionally biased region" description="Basic and acidic residues" evidence="1">
    <location>
        <begin position="103"/>
        <end position="120"/>
    </location>
</feature>
<dbReference type="Proteomes" id="UP000190285">
    <property type="component" value="Unassembled WGS sequence"/>
</dbReference>